<dbReference type="WBParaSite" id="SVE_0551900.1">
    <property type="protein sequence ID" value="SVE_0551900.1"/>
    <property type="gene ID" value="SVE_0551900"/>
</dbReference>
<feature type="region of interest" description="Disordered" evidence="1">
    <location>
        <begin position="18"/>
        <end position="42"/>
    </location>
</feature>
<proteinExistence type="predicted"/>
<protein>
    <submittedName>
        <fullName evidence="3">DUF659 domain-containing protein</fullName>
    </submittedName>
</protein>
<keyword evidence="2" id="KW-1185">Reference proteome</keyword>
<evidence type="ECO:0000313" key="2">
    <source>
        <dbReference type="Proteomes" id="UP000035680"/>
    </source>
</evidence>
<feature type="compositionally biased region" description="Low complexity" evidence="1">
    <location>
        <begin position="24"/>
        <end position="38"/>
    </location>
</feature>
<evidence type="ECO:0000256" key="1">
    <source>
        <dbReference type="SAM" id="MobiDB-lite"/>
    </source>
</evidence>
<dbReference type="AlphaFoldDB" id="A0A0K0F9L7"/>
<reference evidence="2" key="1">
    <citation type="submission" date="2014-07" db="EMBL/GenBank/DDBJ databases">
        <authorList>
            <person name="Martin A.A"/>
            <person name="De Silva N."/>
        </authorList>
    </citation>
    <scope>NUCLEOTIDE SEQUENCE</scope>
</reference>
<sequence>MDVWSMPITVSLTPSITPDTIVTSNSSGPTSSSHSECSNSPDRELTFDDIKDKVNLETTIAQNDLLGIGILLSSEEVSEQYVKSSPYSRAIEVLRENIKAEKRVRLIAKAARKRAKIDVSDTPDSGITMKVLNEATNNTGNPQLKTPISSRIFKNKFWGVCKDLGFNEKYPFCEGSVTTKVTKDKRRPGETVSKYRCTKCYKEQSQQKPLVSFRDGTVFHNTSISCTPETTPSPDPEPLIEEKKEFVPIGYRECLYILWSFSILTPIESCYLFGKSMNYALEKEDYHRWYVALRCLVVKITANQPKIGGEGKNINVIVQSFTKIADKIKYTTKGTNLFDDIMGKKYAKVNYGFVGILLDNETDHCRMKHFVNDEHFIDFVKDNLAEGTTLSLDNTTVLSCLNLFNRGSKYKCQIITSSDENVEIKINILKQHICAINFNMQTDNVIEKDSNDYINSSLDTVSFFYNETKFQTNFGFNSLLEKISSNL</sequence>
<accession>A0A0K0F9L7</accession>
<evidence type="ECO:0000313" key="3">
    <source>
        <dbReference type="WBParaSite" id="SVE_0551900.1"/>
    </source>
</evidence>
<dbReference type="Proteomes" id="UP000035680">
    <property type="component" value="Unassembled WGS sequence"/>
</dbReference>
<organism evidence="2 3">
    <name type="scientific">Strongyloides venezuelensis</name>
    <name type="common">Threadworm</name>
    <dbReference type="NCBI Taxonomy" id="75913"/>
    <lineage>
        <taxon>Eukaryota</taxon>
        <taxon>Metazoa</taxon>
        <taxon>Ecdysozoa</taxon>
        <taxon>Nematoda</taxon>
        <taxon>Chromadorea</taxon>
        <taxon>Rhabditida</taxon>
        <taxon>Tylenchina</taxon>
        <taxon>Panagrolaimomorpha</taxon>
        <taxon>Strongyloidoidea</taxon>
        <taxon>Strongyloididae</taxon>
        <taxon>Strongyloides</taxon>
    </lineage>
</organism>
<reference evidence="3" key="2">
    <citation type="submission" date="2015-08" db="UniProtKB">
        <authorList>
            <consortium name="WormBaseParasite"/>
        </authorList>
    </citation>
    <scope>IDENTIFICATION</scope>
</reference>
<name>A0A0K0F9L7_STRVS</name>